<evidence type="ECO:0008006" key="4">
    <source>
        <dbReference type="Google" id="ProtNLM"/>
    </source>
</evidence>
<accession>A0A2T3ZGY3</accession>
<dbReference type="EMBL" id="KZ679258">
    <property type="protein sequence ID" value="PTB44061.1"/>
    <property type="molecule type" value="Genomic_DNA"/>
</dbReference>
<keyword evidence="1" id="KW-0472">Membrane</keyword>
<dbReference type="AlphaFoldDB" id="A0A2T3ZGY3"/>
<evidence type="ECO:0000313" key="2">
    <source>
        <dbReference type="EMBL" id="PTB44061.1"/>
    </source>
</evidence>
<dbReference type="Proteomes" id="UP000240493">
    <property type="component" value="Unassembled WGS sequence"/>
</dbReference>
<evidence type="ECO:0000313" key="3">
    <source>
        <dbReference type="Proteomes" id="UP000240493"/>
    </source>
</evidence>
<feature type="transmembrane region" description="Helical" evidence="1">
    <location>
        <begin position="20"/>
        <end position="42"/>
    </location>
</feature>
<keyword evidence="1" id="KW-1133">Transmembrane helix</keyword>
<keyword evidence="1" id="KW-0812">Transmembrane</keyword>
<evidence type="ECO:0000256" key="1">
    <source>
        <dbReference type="SAM" id="Phobius"/>
    </source>
</evidence>
<organism evidence="2 3">
    <name type="scientific">Trichoderma asperellum (strain ATCC 204424 / CBS 433.97 / NBRC 101777)</name>
    <dbReference type="NCBI Taxonomy" id="1042311"/>
    <lineage>
        <taxon>Eukaryota</taxon>
        <taxon>Fungi</taxon>
        <taxon>Dikarya</taxon>
        <taxon>Ascomycota</taxon>
        <taxon>Pezizomycotina</taxon>
        <taxon>Sordariomycetes</taxon>
        <taxon>Hypocreomycetidae</taxon>
        <taxon>Hypocreales</taxon>
        <taxon>Hypocreaceae</taxon>
        <taxon>Trichoderma</taxon>
    </lineage>
</organism>
<proteinExistence type="predicted"/>
<gene>
    <name evidence="2" type="ORF">M441DRAFT_340730</name>
</gene>
<protein>
    <recommendedName>
        <fullName evidence="4">Cation/H+ exchanger domain-containing protein</fullName>
    </recommendedName>
</protein>
<keyword evidence="3" id="KW-1185">Reference proteome</keyword>
<reference evidence="2 3" key="1">
    <citation type="submission" date="2016-07" db="EMBL/GenBank/DDBJ databases">
        <title>Multiple horizontal gene transfer events from other fungi enriched the ability of initially mycotrophic Trichoderma (Ascomycota) to feed on dead plant biomass.</title>
        <authorList>
            <consortium name="DOE Joint Genome Institute"/>
            <person name="Aerts A."/>
            <person name="Atanasova L."/>
            <person name="Chenthamara K."/>
            <person name="Zhang J."/>
            <person name="Grujic M."/>
            <person name="Henrissat B."/>
            <person name="Kuo A."/>
            <person name="Salamov A."/>
            <person name="Lipzen A."/>
            <person name="Labutti K."/>
            <person name="Barry K."/>
            <person name="Miao Y."/>
            <person name="Rahimi M.J."/>
            <person name="Shen Q."/>
            <person name="Grigoriev I.V."/>
            <person name="Kubicek C.P."/>
            <person name="Druzhinina I.S."/>
        </authorList>
    </citation>
    <scope>NUCLEOTIDE SEQUENCE [LARGE SCALE GENOMIC DNA]</scope>
    <source>
        <strain evidence="2 3">CBS 433.97</strain>
    </source>
</reference>
<name>A0A2T3ZGY3_TRIA4</name>
<sequence length="53" mass="6332">MLYIEFLLCSDVRREVPHQPFLYIVIMVIRITAMGSLFSFLLSMIKFRSYKLT</sequence>